<evidence type="ECO:0000313" key="3">
    <source>
        <dbReference type="Proteomes" id="UP000774570"/>
    </source>
</evidence>
<feature type="domain" description="N-acetyltransferase" evidence="1">
    <location>
        <begin position="3"/>
        <end position="165"/>
    </location>
</feature>
<dbReference type="Proteomes" id="UP000774570">
    <property type="component" value="Unassembled WGS sequence"/>
</dbReference>
<dbReference type="EMBL" id="JAIBOA010000001">
    <property type="protein sequence ID" value="MBW8481112.1"/>
    <property type="molecule type" value="Genomic_DNA"/>
</dbReference>
<dbReference type="RefSeq" id="WP_220162564.1">
    <property type="nucleotide sequence ID" value="NZ_JAIBOA010000001.1"/>
</dbReference>
<reference evidence="2 3" key="1">
    <citation type="submission" date="2021-07" db="EMBL/GenBank/DDBJ databases">
        <title>Actinomadura sp. PM05-2 isolated from lichen.</title>
        <authorList>
            <person name="Somphong A."/>
            <person name="Phongsopitanun W."/>
            <person name="Tanasupawat S."/>
            <person name="Peongsungnone V."/>
        </authorList>
    </citation>
    <scope>NUCLEOTIDE SEQUENCE [LARGE SCALE GENOMIC DNA]</scope>
    <source>
        <strain evidence="2 3">PM05-2</strain>
    </source>
</reference>
<gene>
    <name evidence="2" type="ORF">K1Y72_01935</name>
</gene>
<dbReference type="SUPFAM" id="SSF55729">
    <property type="entry name" value="Acyl-CoA N-acyltransferases (Nat)"/>
    <property type="match status" value="1"/>
</dbReference>
<dbReference type="Gene3D" id="3.40.630.30">
    <property type="match status" value="1"/>
</dbReference>
<dbReference type="InterPro" id="IPR000182">
    <property type="entry name" value="GNAT_dom"/>
</dbReference>
<keyword evidence="2" id="KW-0808">Transferase</keyword>
<sequence length="171" mass="17678">MDTDVRLAGPGDLDGLPAIENSGDPLFAELGIVFGPGPTVIEKLRGTGAEVLVAGRPPVGFAATSPVDGAVHLEQISVRADLVRRGIGGRLLRAVIARAAAAGAPGVSLLTFRDVPFNGPWYAAHGFAVLPAERWGPGLRGYRGAEAAEGLDRLGARQVMWRPTAPGDAAR</sequence>
<dbReference type="Pfam" id="PF13508">
    <property type="entry name" value="Acetyltransf_7"/>
    <property type="match status" value="1"/>
</dbReference>
<keyword evidence="2" id="KW-0012">Acyltransferase</keyword>
<comment type="caution">
    <text evidence="2">The sequence shown here is derived from an EMBL/GenBank/DDBJ whole genome shotgun (WGS) entry which is preliminary data.</text>
</comment>
<dbReference type="InterPro" id="IPR016181">
    <property type="entry name" value="Acyl_CoA_acyltransferase"/>
</dbReference>
<protein>
    <submittedName>
        <fullName evidence="2">GNAT family N-acetyltransferase</fullName>
        <ecNumber evidence="2">2.3.1.-</ecNumber>
    </submittedName>
</protein>
<proteinExistence type="predicted"/>
<keyword evidence="3" id="KW-1185">Reference proteome</keyword>
<accession>A0ABS7FL68</accession>
<evidence type="ECO:0000313" key="2">
    <source>
        <dbReference type="EMBL" id="MBW8481112.1"/>
    </source>
</evidence>
<evidence type="ECO:0000259" key="1">
    <source>
        <dbReference type="PROSITE" id="PS51186"/>
    </source>
</evidence>
<name>A0ABS7FL68_9ACTN</name>
<dbReference type="PROSITE" id="PS51186">
    <property type="entry name" value="GNAT"/>
    <property type="match status" value="1"/>
</dbReference>
<organism evidence="2 3">
    <name type="scientific">Actinomadura parmotrematis</name>
    <dbReference type="NCBI Taxonomy" id="2864039"/>
    <lineage>
        <taxon>Bacteria</taxon>
        <taxon>Bacillati</taxon>
        <taxon>Actinomycetota</taxon>
        <taxon>Actinomycetes</taxon>
        <taxon>Streptosporangiales</taxon>
        <taxon>Thermomonosporaceae</taxon>
        <taxon>Actinomadura</taxon>
    </lineage>
</organism>
<dbReference type="GO" id="GO:0016746">
    <property type="term" value="F:acyltransferase activity"/>
    <property type="evidence" value="ECO:0007669"/>
    <property type="project" value="UniProtKB-KW"/>
</dbReference>
<dbReference type="EC" id="2.3.1.-" evidence="2"/>